<dbReference type="InterPro" id="IPR043502">
    <property type="entry name" value="DNA/RNA_pol_sf"/>
</dbReference>
<proteinExistence type="predicted"/>
<organism evidence="2 3">
    <name type="scientific">Juglans regia</name>
    <name type="common">English walnut</name>
    <dbReference type="NCBI Taxonomy" id="51240"/>
    <lineage>
        <taxon>Eukaryota</taxon>
        <taxon>Viridiplantae</taxon>
        <taxon>Streptophyta</taxon>
        <taxon>Embryophyta</taxon>
        <taxon>Tracheophyta</taxon>
        <taxon>Spermatophyta</taxon>
        <taxon>Magnoliopsida</taxon>
        <taxon>eudicotyledons</taxon>
        <taxon>Gunneridae</taxon>
        <taxon>Pentapetalae</taxon>
        <taxon>rosids</taxon>
        <taxon>fabids</taxon>
        <taxon>Fagales</taxon>
        <taxon>Juglandaceae</taxon>
        <taxon>Juglans</taxon>
    </lineage>
</organism>
<reference evidence="2" key="2">
    <citation type="submission" date="2020-03" db="EMBL/GenBank/DDBJ databases">
        <title>Walnut 2.0.</title>
        <authorList>
            <person name="Marrano A."/>
            <person name="Britton M."/>
            <person name="Zimin A.V."/>
            <person name="Zaini P.A."/>
            <person name="Workman R."/>
            <person name="Puiu D."/>
            <person name="Bianco L."/>
            <person name="Allen B.J."/>
            <person name="Troggio M."/>
            <person name="Leslie C.A."/>
            <person name="Timp W."/>
            <person name="Dendekar A."/>
            <person name="Salzberg S.L."/>
            <person name="Neale D.B."/>
        </authorList>
    </citation>
    <scope>NUCLEOTIDE SEQUENCE</scope>
    <source>
        <tissue evidence="2">Leaves</tissue>
    </source>
</reference>
<sequence length="211" mass="23685">MASKGEHKVCKLLKSLYGLKQASRQWFEKLSKALLQYGFVQGNSDSSLFIKRSESSFIAILVYVDDVLLASDSLIEIQLLNDFLHEKFTIKDLGELKYFLGLEVARSKNGISICQRKYALDTLQDARVLAAKPAAFQMESTLKVTGTDSALYDDPSAYRRMIGRLLYLTITRLDLAYSVQILSQFLAKPAVSHYQAATRVLRYLKATPGQG</sequence>
<dbReference type="Proteomes" id="UP000619265">
    <property type="component" value="Unassembled WGS sequence"/>
</dbReference>
<dbReference type="SUPFAM" id="SSF56672">
    <property type="entry name" value="DNA/RNA polymerases"/>
    <property type="match status" value="1"/>
</dbReference>
<dbReference type="Gramene" id="Jr06_17950_p1">
    <property type="protein sequence ID" value="cds.Jr06_17950_p1"/>
    <property type="gene ID" value="Jr06_17950"/>
</dbReference>
<accession>A0A834CVV3</accession>
<name>A0A834CVV3_JUGRE</name>
<dbReference type="EMBL" id="LIHL02000006">
    <property type="protein sequence ID" value="KAF5469390.1"/>
    <property type="molecule type" value="Genomic_DNA"/>
</dbReference>
<feature type="domain" description="Reverse transcriptase Ty1/copia-type" evidence="1">
    <location>
        <begin position="6"/>
        <end position="136"/>
    </location>
</feature>
<reference evidence="2" key="1">
    <citation type="submission" date="2015-10" db="EMBL/GenBank/DDBJ databases">
        <authorList>
            <person name="Martinez-Garcia P.J."/>
            <person name="Crepeau M.W."/>
            <person name="Puiu D."/>
            <person name="Gonzalez-Ibeas D."/>
            <person name="Whalen J."/>
            <person name="Stevens K."/>
            <person name="Paul R."/>
            <person name="Butterfield T."/>
            <person name="Britton M."/>
            <person name="Reagan R."/>
            <person name="Chakraborty S."/>
            <person name="Walawage S.L."/>
            <person name="Vasquez-Gross H.A."/>
            <person name="Cardeno C."/>
            <person name="Famula R."/>
            <person name="Pratt K."/>
            <person name="Kuruganti S."/>
            <person name="Aradhya M.K."/>
            <person name="Leslie C.A."/>
            <person name="Dandekar A.M."/>
            <person name="Salzberg S.L."/>
            <person name="Wegrzyn J.L."/>
            <person name="Langley C.H."/>
            <person name="Neale D.B."/>
        </authorList>
    </citation>
    <scope>NUCLEOTIDE SEQUENCE</scope>
    <source>
        <tissue evidence="2">Leaves</tissue>
    </source>
</reference>
<comment type="caution">
    <text evidence="2">The sequence shown here is derived from an EMBL/GenBank/DDBJ whole genome shotgun (WGS) entry which is preliminary data.</text>
</comment>
<protein>
    <recommendedName>
        <fullName evidence="1">Reverse transcriptase Ty1/copia-type domain-containing protein</fullName>
    </recommendedName>
</protein>
<dbReference type="Pfam" id="PF07727">
    <property type="entry name" value="RVT_2"/>
    <property type="match status" value="1"/>
</dbReference>
<dbReference type="InterPro" id="IPR013103">
    <property type="entry name" value="RVT_2"/>
</dbReference>
<dbReference type="AlphaFoldDB" id="A0A834CVV3"/>
<evidence type="ECO:0000313" key="3">
    <source>
        <dbReference type="Proteomes" id="UP000619265"/>
    </source>
</evidence>
<evidence type="ECO:0000259" key="1">
    <source>
        <dbReference type="Pfam" id="PF07727"/>
    </source>
</evidence>
<dbReference type="PANTHER" id="PTHR11439">
    <property type="entry name" value="GAG-POL-RELATED RETROTRANSPOSON"/>
    <property type="match status" value="1"/>
</dbReference>
<evidence type="ECO:0000313" key="2">
    <source>
        <dbReference type="EMBL" id="KAF5469390.1"/>
    </source>
</evidence>
<gene>
    <name evidence="2" type="ORF">F2P56_013470</name>
</gene>
<dbReference type="PANTHER" id="PTHR11439:SF498">
    <property type="entry name" value="DNAK FAMILY PROTEIN"/>
    <property type="match status" value="1"/>
</dbReference>